<accession>A0AAE1EZC8</accession>
<reference evidence="2" key="1">
    <citation type="submission" date="2023-10" db="EMBL/GenBank/DDBJ databases">
        <title>Genome assemblies of two species of porcelain crab, Petrolisthes cinctipes and Petrolisthes manimaculis (Anomura: Porcellanidae).</title>
        <authorList>
            <person name="Angst P."/>
        </authorList>
    </citation>
    <scope>NUCLEOTIDE SEQUENCE</scope>
    <source>
        <strain evidence="2">PB745_01</strain>
        <tissue evidence="2">Gill</tissue>
    </source>
</reference>
<feature type="transmembrane region" description="Helical" evidence="1">
    <location>
        <begin position="153"/>
        <end position="177"/>
    </location>
</feature>
<dbReference type="AlphaFoldDB" id="A0AAE1EZC8"/>
<feature type="transmembrane region" description="Helical" evidence="1">
    <location>
        <begin position="200"/>
        <end position="221"/>
    </location>
</feature>
<keyword evidence="1" id="KW-1133">Transmembrane helix</keyword>
<protein>
    <submittedName>
        <fullName evidence="2">Uncharacterized protein</fullName>
    </submittedName>
</protein>
<keyword evidence="1" id="KW-0812">Transmembrane</keyword>
<keyword evidence="3" id="KW-1185">Reference proteome</keyword>
<comment type="caution">
    <text evidence="2">The sequence shown here is derived from an EMBL/GenBank/DDBJ whole genome shotgun (WGS) entry which is preliminary data.</text>
</comment>
<evidence type="ECO:0000256" key="1">
    <source>
        <dbReference type="SAM" id="Phobius"/>
    </source>
</evidence>
<sequence length="266" mass="28735">MGRSPRCLGRNDMTGAAVDLIPYSLPHPSSPLFSPLFISHGLSPCPVCLSLSSQFSFRPAYTSLSPLSLLPTSLSPLSLLLSIIFPSCLSYLPVSSFSPAYLPASSFSPLNSLSVLPTSLPPLSLLSILFPSSLPHCLLFLSSSQFSFRPAYLPACLLFLSCLPTCLLFLSSSQFSFRPAYFPVSSFSPLNSVSVLPTRLSPLSLLSNLFPSYLFPCLLFLSSQFSFRPAYMSVSSFSPPLNSLSVLSILPACLLFLLLSYLAAFL</sequence>
<proteinExistence type="predicted"/>
<evidence type="ECO:0000313" key="2">
    <source>
        <dbReference type="EMBL" id="KAK3864373.1"/>
    </source>
</evidence>
<dbReference type="Proteomes" id="UP001286313">
    <property type="component" value="Unassembled WGS sequence"/>
</dbReference>
<feature type="transmembrane region" description="Helical" evidence="1">
    <location>
        <begin position="241"/>
        <end position="264"/>
    </location>
</feature>
<evidence type="ECO:0000313" key="3">
    <source>
        <dbReference type="Proteomes" id="UP001286313"/>
    </source>
</evidence>
<organism evidence="2 3">
    <name type="scientific">Petrolisthes cinctipes</name>
    <name type="common">Flat porcelain crab</name>
    <dbReference type="NCBI Taxonomy" id="88211"/>
    <lineage>
        <taxon>Eukaryota</taxon>
        <taxon>Metazoa</taxon>
        <taxon>Ecdysozoa</taxon>
        <taxon>Arthropoda</taxon>
        <taxon>Crustacea</taxon>
        <taxon>Multicrustacea</taxon>
        <taxon>Malacostraca</taxon>
        <taxon>Eumalacostraca</taxon>
        <taxon>Eucarida</taxon>
        <taxon>Decapoda</taxon>
        <taxon>Pleocyemata</taxon>
        <taxon>Anomura</taxon>
        <taxon>Galatheoidea</taxon>
        <taxon>Porcellanidae</taxon>
        <taxon>Petrolisthes</taxon>
    </lineage>
</organism>
<gene>
    <name evidence="2" type="ORF">Pcinc_029938</name>
</gene>
<keyword evidence="1" id="KW-0472">Membrane</keyword>
<name>A0AAE1EZC8_PETCI</name>
<dbReference type="EMBL" id="JAWQEG010003808">
    <property type="protein sequence ID" value="KAK3864373.1"/>
    <property type="molecule type" value="Genomic_DNA"/>
</dbReference>